<evidence type="ECO:0000313" key="3">
    <source>
        <dbReference type="Proteomes" id="UP000499080"/>
    </source>
</evidence>
<reference evidence="2 3" key="1">
    <citation type="journal article" date="2019" name="Sci. Rep.">
        <title>Orb-weaving spider Araneus ventricosus genome elucidates the spidroin gene catalogue.</title>
        <authorList>
            <person name="Kono N."/>
            <person name="Nakamura H."/>
            <person name="Ohtoshi R."/>
            <person name="Moran D.A.P."/>
            <person name="Shinohara A."/>
            <person name="Yoshida Y."/>
            <person name="Fujiwara M."/>
            <person name="Mori M."/>
            <person name="Tomita M."/>
            <person name="Arakawa K."/>
        </authorList>
    </citation>
    <scope>NUCLEOTIDE SEQUENCE [LARGE SCALE GENOMIC DNA]</scope>
</reference>
<feature type="region of interest" description="Disordered" evidence="1">
    <location>
        <begin position="1"/>
        <end position="25"/>
    </location>
</feature>
<dbReference type="AlphaFoldDB" id="A0A4Y2TIR7"/>
<keyword evidence="3" id="KW-1185">Reference proteome</keyword>
<accession>A0A4Y2TIR7</accession>
<dbReference type="EMBL" id="BGPR01028767">
    <property type="protein sequence ID" value="GBO00132.1"/>
    <property type="molecule type" value="Genomic_DNA"/>
</dbReference>
<dbReference type="Proteomes" id="UP000499080">
    <property type="component" value="Unassembled WGS sequence"/>
</dbReference>
<comment type="caution">
    <text evidence="2">The sequence shown here is derived from an EMBL/GenBank/DDBJ whole genome shotgun (WGS) entry which is preliminary data.</text>
</comment>
<feature type="non-terminal residue" evidence="2">
    <location>
        <position position="1"/>
    </location>
</feature>
<evidence type="ECO:0000256" key="1">
    <source>
        <dbReference type="SAM" id="MobiDB-lite"/>
    </source>
</evidence>
<protein>
    <submittedName>
        <fullName evidence="2">Uncharacterized protein</fullName>
    </submittedName>
</protein>
<proteinExistence type="predicted"/>
<evidence type="ECO:0000313" key="2">
    <source>
        <dbReference type="EMBL" id="GBO00132.1"/>
    </source>
</evidence>
<sequence length="138" mass="15714">VPDKTTVLKTRADNSEKQNLQSKHTGEMSGITFDKAKFNVGLRDNVINMLGKIESSVESNTKVSVRNPTNCPSQSHNGCREFDFPILILPIPSRRESDSSRSFHFSRFQLENPTTVHRSLITAVEFLIFQYFNFATFQ</sequence>
<organism evidence="2 3">
    <name type="scientific">Araneus ventricosus</name>
    <name type="common">Orbweaver spider</name>
    <name type="synonym">Epeira ventricosa</name>
    <dbReference type="NCBI Taxonomy" id="182803"/>
    <lineage>
        <taxon>Eukaryota</taxon>
        <taxon>Metazoa</taxon>
        <taxon>Ecdysozoa</taxon>
        <taxon>Arthropoda</taxon>
        <taxon>Chelicerata</taxon>
        <taxon>Arachnida</taxon>
        <taxon>Araneae</taxon>
        <taxon>Araneomorphae</taxon>
        <taxon>Entelegynae</taxon>
        <taxon>Araneoidea</taxon>
        <taxon>Araneidae</taxon>
        <taxon>Araneus</taxon>
    </lineage>
</organism>
<gene>
    <name evidence="2" type="ORF">AVEN_243391_1</name>
</gene>
<name>A0A4Y2TIR7_ARAVE</name>